<reference evidence="1 2" key="1">
    <citation type="submission" date="2020-08" db="EMBL/GenBank/DDBJ databases">
        <title>Genomic Encyclopedia of Type Strains, Phase IV (KMG-V): Genome sequencing to study the core and pangenomes of soil and plant-associated prokaryotes.</title>
        <authorList>
            <person name="Whitman W."/>
        </authorList>
    </citation>
    <scope>NUCLEOTIDE SEQUENCE [LARGE SCALE GENOMIC DNA]</scope>
    <source>
        <strain evidence="1 2">SEMIA 4060</strain>
    </source>
</reference>
<gene>
    <name evidence="1" type="ORF">GGD46_005231</name>
</gene>
<accession>A0A7X0IY65</accession>
<organism evidence="1 2">
    <name type="scientific">Rhizobium lusitanum</name>
    <dbReference type="NCBI Taxonomy" id="293958"/>
    <lineage>
        <taxon>Bacteria</taxon>
        <taxon>Pseudomonadati</taxon>
        <taxon>Pseudomonadota</taxon>
        <taxon>Alphaproteobacteria</taxon>
        <taxon>Hyphomicrobiales</taxon>
        <taxon>Rhizobiaceae</taxon>
        <taxon>Rhizobium/Agrobacterium group</taxon>
        <taxon>Rhizobium</taxon>
    </lineage>
</organism>
<dbReference type="EMBL" id="JACHBG010000017">
    <property type="protein sequence ID" value="MBB6487921.1"/>
    <property type="molecule type" value="Genomic_DNA"/>
</dbReference>
<sequence>MSKIPRNGSRLQLSQDNAVKVAVDTKSDCGPIDLSDGIVMPAIRQQVAGRMFRDDGLGASRHSFIPVLISR</sequence>
<name>A0A7X0IY65_9HYPH</name>
<comment type="caution">
    <text evidence="1">The sequence shown here is derived from an EMBL/GenBank/DDBJ whole genome shotgun (WGS) entry which is preliminary data.</text>
</comment>
<evidence type="ECO:0000313" key="1">
    <source>
        <dbReference type="EMBL" id="MBB6487921.1"/>
    </source>
</evidence>
<dbReference type="Proteomes" id="UP000565576">
    <property type="component" value="Unassembled WGS sequence"/>
</dbReference>
<evidence type="ECO:0000313" key="2">
    <source>
        <dbReference type="Proteomes" id="UP000565576"/>
    </source>
</evidence>
<dbReference type="AlphaFoldDB" id="A0A7X0IY65"/>
<protein>
    <submittedName>
        <fullName evidence="1">Uncharacterized protein YigE (DUF2233 family)</fullName>
    </submittedName>
</protein>
<proteinExistence type="predicted"/>